<accession>A0A438DGN8</accession>
<comment type="caution">
    <text evidence="2">The sequence shown here is derived from an EMBL/GenBank/DDBJ whole genome shotgun (WGS) entry which is preliminary data.</text>
</comment>
<name>A0A438DGN8_VITVI</name>
<reference evidence="2 3" key="1">
    <citation type="journal article" date="2018" name="PLoS Genet.">
        <title>Population sequencing reveals clonal diversity and ancestral inbreeding in the grapevine cultivar Chardonnay.</title>
        <authorList>
            <person name="Roach M.J."/>
            <person name="Johnson D.L."/>
            <person name="Bohlmann J."/>
            <person name="van Vuuren H.J."/>
            <person name="Jones S.J."/>
            <person name="Pretorius I.S."/>
            <person name="Schmidt S.A."/>
            <person name="Borneman A.R."/>
        </authorList>
    </citation>
    <scope>NUCLEOTIDE SEQUENCE [LARGE SCALE GENOMIC DNA]</scope>
    <source>
        <strain evidence="3">cv. Chardonnay</strain>
        <tissue evidence="2">Leaf</tissue>
    </source>
</reference>
<dbReference type="AlphaFoldDB" id="A0A438DGN8"/>
<dbReference type="Proteomes" id="UP000288805">
    <property type="component" value="Unassembled WGS sequence"/>
</dbReference>
<feature type="region of interest" description="Disordered" evidence="1">
    <location>
        <begin position="654"/>
        <end position="688"/>
    </location>
</feature>
<feature type="compositionally biased region" description="Basic and acidic residues" evidence="1">
    <location>
        <begin position="654"/>
        <end position="664"/>
    </location>
</feature>
<organism evidence="2 3">
    <name type="scientific">Vitis vinifera</name>
    <name type="common">Grape</name>
    <dbReference type="NCBI Taxonomy" id="29760"/>
    <lineage>
        <taxon>Eukaryota</taxon>
        <taxon>Viridiplantae</taxon>
        <taxon>Streptophyta</taxon>
        <taxon>Embryophyta</taxon>
        <taxon>Tracheophyta</taxon>
        <taxon>Spermatophyta</taxon>
        <taxon>Magnoliopsida</taxon>
        <taxon>eudicotyledons</taxon>
        <taxon>Gunneridae</taxon>
        <taxon>Pentapetalae</taxon>
        <taxon>rosids</taxon>
        <taxon>Vitales</taxon>
        <taxon>Vitaceae</taxon>
        <taxon>Viteae</taxon>
        <taxon>Vitis</taxon>
    </lineage>
</organism>
<evidence type="ECO:0008006" key="4">
    <source>
        <dbReference type="Google" id="ProtNLM"/>
    </source>
</evidence>
<evidence type="ECO:0000313" key="3">
    <source>
        <dbReference type="Proteomes" id="UP000288805"/>
    </source>
</evidence>
<proteinExistence type="predicted"/>
<evidence type="ECO:0000313" key="2">
    <source>
        <dbReference type="EMBL" id="RVW34591.1"/>
    </source>
</evidence>
<protein>
    <recommendedName>
        <fullName evidence="4">DUF4283 domain-containing protein</fullName>
    </recommendedName>
</protein>
<sequence length="806" mass="89950">MGESERERDGEEGEDNAVVRRRRKGSSFVVESKVFKLALEERKGKPQVFIMERKRGVSSWVWLGPESLEIFLEGLNHCIKDKKERKWEVLFLVARGEKGGWVSMAEKLQLMGGPIGRKENKQEERDLGKPTLERLYAEVVKRPRGSDRNSVKVETEKLEEELQWARILVKKNGEFLPSVLEIGVEEDVYSLALWWELRPSLRKAMVDNREKIGRKSGEVWGDDSSRAGSRVKEELGKARLEALLLPVDGMGAQESGLGREVTANCAQGSATQAFFEALVFGPPSSGPIMGSKELKRAGGLFMQCPSKGLKLKGVVAHAAGPKTGPLTKWWAVDVDCPTPVGLADLDEVNQGRASCFLGDRESEEATIESYSLSDRQGSCRGSLEALEGEYYDHSGALGEEIRIENQMRLTAEDGPEEDGDGCWDLVEFNGVINKVRGAEWELAMSEPQDFRNDKENRWEESSLAKFSHFLGDKNSTNVGRCGEKLRLGEILRLEGIGCGWGCGRCLRESMGRSPKRKGNACGKRFGRLEEFGKSLCDFNITLFQRERSKQGRTNSAMRRFAQIIDDLGLLDLPLQGGVLTWNGGSTISPGLDWTEGGGLRRGPSPFRFENMWLKVEGFKDLIQSWWRGIETNLVGKTRGDSEYWDKARKKDLTVKRPEGDKDQDLLSGTEGSQKPHALGFPPEEDQVKYRPPRSLAVKHLGQPRKDILKGHHILLRELEKKMVSSANCKWETLVLFLPTLKPSKTFLSSAFNNILLNTSATIVNKNGDKGSPCLKPLDALTHPFALPFTGLQKKPRTSNLSSISSI</sequence>
<gene>
    <name evidence="2" type="ORF">CK203_079346</name>
</gene>
<dbReference type="EMBL" id="QGNW01001635">
    <property type="protein sequence ID" value="RVW34591.1"/>
    <property type="molecule type" value="Genomic_DNA"/>
</dbReference>
<evidence type="ECO:0000256" key="1">
    <source>
        <dbReference type="SAM" id="MobiDB-lite"/>
    </source>
</evidence>